<dbReference type="Pfam" id="PF14311">
    <property type="entry name" value="DUF4379"/>
    <property type="match status" value="3"/>
</dbReference>
<dbReference type="AlphaFoldDB" id="A0A6C0BF54"/>
<proteinExistence type="predicted"/>
<dbReference type="Gene3D" id="3.40.960.10">
    <property type="entry name" value="VSR Endonuclease"/>
    <property type="match status" value="1"/>
</dbReference>
<dbReference type="InterPro" id="IPR025487">
    <property type="entry name" value="DUF4379"/>
</dbReference>
<feature type="domain" description="Treble clef zinc finger" evidence="1">
    <location>
        <begin position="103"/>
        <end position="154"/>
    </location>
</feature>
<feature type="domain" description="Treble clef zinc finger" evidence="1">
    <location>
        <begin position="33"/>
        <end position="81"/>
    </location>
</feature>
<accession>A0A6C0BF54</accession>
<protein>
    <recommendedName>
        <fullName evidence="1">Treble clef zinc finger domain-containing protein</fullName>
    </recommendedName>
</protein>
<evidence type="ECO:0000259" key="1">
    <source>
        <dbReference type="Pfam" id="PF14311"/>
    </source>
</evidence>
<organism evidence="2">
    <name type="scientific">viral metagenome</name>
    <dbReference type="NCBI Taxonomy" id="1070528"/>
    <lineage>
        <taxon>unclassified sequences</taxon>
        <taxon>metagenomes</taxon>
        <taxon>organismal metagenomes</taxon>
    </lineage>
</organism>
<feature type="domain" description="Treble clef zinc finger" evidence="1">
    <location>
        <begin position="179"/>
        <end position="230"/>
    </location>
</feature>
<evidence type="ECO:0000313" key="2">
    <source>
        <dbReference type="EMBL" id="QHS90945.1"/>
    </source>
</evidence>
<reference evidence="2" key="1">
    <citation type="journal article" date="2020" name="Nature">
        <title>Giant virus diversity and host interactions through global metagenomics.</title>
        <authorList>
            <person name="Schulz F."/>
            <person name="Roux S."/>
            <person name="Paez-Espino D."/>
            <person name="Jungbluth S."/>
            <person name="Walsh D.A."/>
            <person name="Denef V.J."/>
            <person name="McMahon K.D."/>
            <person name="Konstantinidis K.T."/>
            <person name="Eloe-Fadrosh E.A."/>
            <person name="Kyrpides N.C."/>
            <person name="Woyke T."/>
        </authorList>
    </citation>
    <scope>NUCLEOTIDE SEQUENCE</scope>
    <source>
        <strain evidence="2">GVMAG-M-3300013004-44</strain>
    </source>
</reference>
<sequence length="451" mass="53300">MNCSSTQKALCGQEECSICYERSFAIHERALMWSIENELQPHQVLKNSNKKYKFNCEDCGHKLEMILKNVYSGQWCKYCKSDGLCEEDCLFCYQKSFASHPMAESWSARNDILPRQILRRSDKKCWFDCKDCQHSFQSALYSVNNDKHCPFCKSQQLCDKEDCNICFEKSCASHEMNNAWSPENEIQPRHIFLKSNKKIKFNCLNCFHTYDNTPNHYYQRGGSCPYCANKYLCEKDNCNSCFQKSFASHPHIHCWSNKNTILPRQLFKGSEIMCVFDCDICHSEFQSRAYNVLTGYWCPYCKKKTEAIILAFLKDKFTNYKAQMRFDWCTFSQTNNIMPFDFVLTDDKILIELDGKQHFSQVSNWDAPEHVQNKDIEKIKYCIQQGYSIIHLCQEDVWKNIYDWKKVLQQEVERLKISTSQCVFIQINNIYHRHITQLESNIIYTIVNPNQ</sequence>
<name>A0A6C0BF54_9ZZZZ</name>
<dbReference type="EMBL" id="MN739154">
    <property type="protein sequence ID" value="QHS90945.1"/>
    <property type="molecule type" value="Genomic_DNA"/>
</dbReference>